<organism evidence="2 3">
    <name type="scientific">Phyllosticta citrichinensis</name>
    <dbReference type="NCBI Taxonomy" id="1130410"/>
    <lineage>
        <taxon>Eukaryota</taxon>
        <taxon>Fungi</taxon>
        <taxon>Dikarya</taxon>
        <taxon>Ascomycota</taxon>
        <taxon>Pezizomycotina</taxon>
        <taxon>Dothideomycetes</taxon>
        <taxon>Dothideomycetes incertae sedis</taxon>
        <taxon>Botryosphaeriales</taxon>
        <taxon>Phyllostictaceae</taxon>
        <taxon>Phyllosticta</taxon>
    </lineage>
</organism>
<feature type="region of interest" description="Disordered" evidence="1">
    <location>
        <begin position="1"/>
        <end position="20"/>
    </location>
</feature>
<sequence>MNWTGGRLQRHSGPTKGHGDLAHRQRLHFAKARTQIYHAQPNPQNFVLASSDFFCSSPTNAHLSTKRPKILHQYETAATVAHHQRSAIRPAAAYYKASEAEIAGHGDQRYDDERTRTEVESPGNTSAEFSSARLKAEKARLLKSRDWVGLASSRPLHLAFASGREKEGIGKRHKVKRQKRFGHEGKRLYATTLKRAQERKDDGPYMSGAILDDDDIRIRIGTDALATQSLLDKNDSPGKNAPPAPSSDEMLFDVEARRETLRSQDDVFRGHTVELRNSKDEQANARYVADYCDAEHRPLHNTQPNDSDAPLADVDRLLQQLEETPSRFPLQHESSFNAAHALGSVHASPHELERDKVNYWRMHDDNVTMQSPDYEALGTGHNPCQAYGQGSSDSVTVERIPSPPSVHHPEGTLSPCALNAEGSKATLLEEDNKMRSKSSTAQPLLHEANGNADDDIAWRKFVQVNSDMADQSLDMQRSHCGNQGAHGGIQGSRNREIDESYHVHSGGIPTFTELAARPIGDGRRMHSGELEHEYHPKVRNVEGAATGSADRARSSNLRLQMPVSSAVAAVAKADFPAATSNQTDRFAKIATPRRGMISDTEDDAAEKIWKKFVLGSDLSKAEYGECKSPKTALRSTAASIGASQNGSFSSLSVQASLNSASANVLFRSPEACLHSAVDRHHERAERAAAREVVKDSTDQSPMSMAVEGPGNATAAFIGTSRNGSTLDDAGDPGSSNVDFQRNQAVASDSIGHWPGHGKRIMFSKPKHFTGSTATSTPEYVKAGQENSSTGSAPHIGPLPAHRSRKWSLS</sequence>
<evidence type="ECO:0000313" key="2">
    <source>
        <dbReference type="EMBL" id="KAK8157245.1"/>
    </source>
</evidence>
<dbReference type="Proteomes" id="UP001456524">
    <property type="component" value="Unassembled WGS sequence"/>
</dbReference>
<reference evidence="2 3" key="1">
    <citation type="journal article" date="2022" name="G3 (Bethesda)">
        <title>Enemy or ally: a genomic approach to elucidate the lifestyle of Phyllosticta citrichinaensis.</title>
        <authorList>
            <person name="Buijs V.A."/>
            <person name="Groenewald J.Z."/>
            <person name="Haridas S."/>
            <person name="LaButti K.M."/>
            <person name="Lipzen A."/>
            <person name="Martin F.M."/>
            <person name="Barry K."/>
            <person name="Grigoriev I.V."/>
            <person name="Crous P.W."/>
            <person name="Seidl M.F."/>
        </authorList>
    </citation>
    <scope>NUCLEOTIDE SEQUENCE [LARGE SCALE GENOMIC DNA]</scope>
    <source>
        <strain evidence="2 3">CBS 129764</strain>
    </source>
</reference>
<evidence type="ECO:0000313" key="3">
    <source>
        <dbReference type="Proteomes" id="UP001456524"/>
    </source>
</evidence>
<accession>A0ABR1XJI3</accession>
<evidence type="ECO:0000256" key="1">
    <source>
        <dbReference type="SAM" id="MobiDB-lite"/>
    </source>
</evidence>
<proteinExistence type="predicted"/>
<gene>
    <name evidence="2" type="ORF">IWX90DRAFT_417942</name>
</gene>
<name>A0ABR1XJI3_9PEZI</name>
<feature type="region of interest" description="Disordered" evidence="1">
    <location>
        <begin position="229"/>
        <end position="249"/>
    </location>
</feature>
<feature type="region of interest" description="Disordered" evidence="1">
    <location>
        <begin position="767"/>
        <end position="809"/>
    </location>
</feature>
<keyword evidence="3" id="KW-1185">Reference proteome</keyword>
<dbReference type="EMBL" id="JBBWUH010000009">
    <property type="protein sequence ID" value="KAK8157245.1"/>
    <property type="molecule type" value="Genomic_DNA"/>
</dbReference>
<feature type="region of interest" description="Disordered" evidence="1">
    <location>
        <begin position="690"/>
        <end position="709"/>
    </location>
</feature>
<feature type="region of interest" description="Disordered" evidence="1">
    <location>
        <begin position="104"/>
        <end position="131"/>
    </location>
</feature>
<feature type="compositionally biased region" description="Basic and acidic residues" evidence="1">
    <location>
        <begin position="104"/>
        <end position="119"/>
    </location>
</feature>
<comment type="caution">
    <text evidence="2">The sequence shown here is derived from an EMBL/GenBank/DDBJ whole genome shotgun (WGS) entry which is preliminary data.</text>
</comment>
<feature type="region of interest" description="Disordered" evidence="1">
    <location>
        <begin position="388"/>
        <end position="412"/>
    </location>
</feature>
<protein>
    <submittedName>
        <fullName evidence="2">Uncharacterized protein</fullName>
    </submittedName>
</protein>